<dbReference type="AlphaFoldDB" id="A0A0C9U8E9"/>
<dbReference type="HOGENOM" id="CLU_797325_0_0_1"/>
<keyword evidence="2" id="KW-1185">Reference proteome</keyword>
<feature type="non-terminal residue" evidence="1">
    <location>
        <position position="1"/>
    </location>
</feature>
<accession>A0A0C9U8E9</accession>
<evidence type="ECO:0000313" key="2">
    <source>
        <dbReference type="Proteomes" id="UP000054279"/>
    </source>
</evidence>
<reference evidence="1 2" key="1">
    <citation type="submission" date="2014-06" db="EMBL/GenBank/DDBJ databases">
        <title>Evolutionary Origins and Diversification of the Mycorrhizal Mutualists.</title>
        <authorList>
            <consortium name="DOE Joint Genome Institute"/>
            <consortium name="Mycorrhizal Genomics Consortium"/>
            <person name="Kohler A."/>
            <person name="Kuo A."/>
            <person name="Nagy L.G."/>
            <person name="Floudas D."/>
            <person name="Copeland A."/>
            <person name="Barry K.W."/>
            <person name="Cichocki N."/>
            <person name="Veneault-Fourrey C."/>
            <person name="LaButti K."/>
            <person name="Lindquist E.A."/>
            <person name="Lipzen A."/>
            <person name="Lundell T."/>
            <person name="Morin E."/>
            <person name="Murat C."/>
            <person name="Riley R."/>
            <person name="Ohm R."/>
            <person name="Sun H."/>
            <person name="Tunlid A."/>
            <person name="Henrissat B."/>
            <person name="Grigoriev I.V."/>
            <person name="Hibbett D.S."/>
            <person name="Martin F."/>
        </authorList>
    </citation>
    <scope>NUCLEOTIDE SEQUENCE [LARGE SCALE GENOMIC DNA]</scope>
    <source>
        <strain evidence="1 2">SS14</strain>
    </source>
</reference>
<evidence type="ECO:0000313" key="1">
    <source>
        <dbReference type="EMBL" id="KIJ25322.1"/>
    </source>
</evidence>
<organism evidence="1 2">
    <name type="scientific">Sphaerobolus stellatus (strain SS14)</name>
    <dbReference type="NCBI Taxonomy" id="990650"/>
    <lineage>
        <taxon>Eukaryota</taxon>
        <taxon>Fungi</taxon>
        <taxon>Dikarya</taxon>
        <taxon>Basidiomycota</taxon>
        <taxon>Agaricomycotina</taxon>
        <taxon>Agaricomycetes</taxon>
        <taxon>Phallomycetidae</taxon>
        <taxon>Geastrales</taxon>
        <taxon>Sphaerobolaceae</taxon>
        <taxon>Sphaerobolus</taxon>
    </lineage>
</organism>
<dbReference type="EMBL" id="KN837421">
    <property type="protein sequence ID" value="KIJ25322.1"/>
    <property type="molecule type" value="Genomic_DNA"/>
</dbReference>
<dbReference type="Proteomes" id="UP000054279">
    <property type="component" value="Unassembled WGS sequence"/>
</dbReference>
<name>A0A0C9U8E9_SPHS4</name>
<gene>
    <name evidence="1" type="ORF">M422DRAFT_38839</name>
</gene>
<protein>
    <submittedName>
        <fullName evidence="1">Uncharacterized protein</fullName>
    </submittedName>
</protein>
<sequence length="348" mass="38679">MAEAGDRQVDFDVEQFFNHNDPGYLHNTASSNSLSILTENGTQSQTFPGGDWGFSPSTEGSNGLCTPMSPDYYPPSGAQELQDSNNNTIYSNTQACVYQLEDAPLSGPMTGPTGDCNDHGIVPVFNTYESEDYLGLDQFMPGDEAVIAEHPEYGQDLMDVEVRIKDTSVALYQPASMANLPTLNHGVLPAAYVDTVTNTPASPIRITDRDLWPEGFAIKEMYIETEEEKRICSEFEAQVTIEYLLHHKTKKQMKYWVCNGHCPKGSKTMSTREHAMDHVAAEHFPSLGARFQCKKCPTASKSLLSIKKHCVSIHTTKRDALCLQCGRRGRNDYIKGEHQQHCPQRGMA</sequence>
<proteinExistence type="predicted"/>